<evidence type="ECO:0000313" key="3">
    <source>
        <dbReference type="Proteomes" id="UP000193411"/>
    </source>
</evidence>
<gene>
    <name evidence="2" type="ORF">BCR44DRAFT_1442182</name>
</gene>
<reference evidence="2 3" key="1">
    <citation type="submission" date="2016-07" db="EMBL/GenBank/DDBJ databases">
        <title>Pervasive Adenine N6-methylation of Active Genes in Fungi.</title>
        <authorList>
            <consortium name="DOE Joint Genome Institute"/>
            <person name="Mondo S.J."/>
            <person name="Dannebaum R.O."/>
            <person name="Kuo R.C."/>
            <person name="Labutti K."/>
            <person name="Haridas S."/>
            <person name="Kuo A."/>
            <person name="Salamov A."/>
            <person name="Ahrendt S.R."/>
            <person name="Lipzen A."/>
            <person name="Sullivan W."/>
            <person name="Andreopoulos W.B."/>
            <person name="Clum A."/>
            <person name="Lindquist E."/>
            <person name="Daum C."/>
            <person name="Ramamoorthy G.K."/>
            <person name="Gryganskyi A."/>
            <person name="Culley D."/>
            <person name="Magnuson J.K."/>
            <person name="James T.Y."/>
            <person name="O'Malley M.A."/>
            <person name="Stajich J.E."/>
            <person name="Spatafora J.W."/>
            <person name="Visel A."/>
            <person name="Grigoriev I.V."/>
        </authorList>
    </citation>
    <scope>NUCLEOTIDE SEQUENCE [LARGE SCALE GENOMIC DNA]</scope>
    <source>
        <strain evidence="2 3">PL171</strain>
    </source>
</reference>
<feature type="compositionally biased region" description="Polar residues" evidence="1">
    <location>
        <begin position="65"/>
        <end position="77"/>
    </location>
</feature>
<proteinExistence type="predicted"/>
<evidence type="ECO:0000313" key="2">
    <source>
        <dbReference type="EMBL" id="ORZ31509.1"/>
    </source>
</evidence>
<feature type="region of interest" description="Disordered" evidence="1">
    <location>
        <begin position="61"/>
        <end position="99"/>
    </location>
</feature>
<evidence type="ECO:0000256" key="1">
    <source>
        <dbReference type="SAM" id="MobiDB-lite"/>
    </source>
</evidence>
<feature type="compositionally biased region" description="Basic and acidic residues" evidence="1">
    <location>
        <begin position="85"/>
        <end position="97"/>
    </location>
</feature>
<protein>
    <submittedName>
        <fullName evidence="2">Uncharacterized protein</fullName>
    </submittedName>
</protein>
<organism evidence="2 3">
    <name type="scientific">Catenaria anguillulae PL171</name>
    <dbReference type="NCBI Taxonomy" id="765915"/>
    <lineage>
        <taxon>Eukaryota</taxon>
        <taxon>Fungi</taxon>
        <taxon>Fungi incertae sedis</taxon>
        <taxon>Blastocladiomycota</taxon>
        <taxon>Blastocladiomycetes</taxon>
        <taxon>Blastocladiales</taxon>
        <taxon>Catenariaceae</taxon>
        <taxon>Catenaria</taxon>
    </lineage>
</organism>
<keyword evidence="3" id="KW-1185">Reference proteome</keyword>
<comment type="caution">
    <text evidence="2">The sequence shown here is derived from an EMBL/GenBank/DDBJ whole genome shotgun (WGS) entry which is preliminary data.</text>
</comment>
<feature type="non-terminal residue" evidence="2">
    <location>
        <position position="217"/>
    </location>
</feature>
<dbReference type="Proteomes" id="UP000193411">
    <property type="component" value="Unassembled WGS sequence"/>
</dbReference>
<sequence>MSTSPSSILWTNALVTGQEQQSRWFRFPTKLPASTACSSVNRLRARGPATSNIRVMRIMGRSRHTLNPSSTRPSAGQQPRPARAHRPESQRRQVDRQRRLHSHVSVFAHCLLGDSLSNHARNLRQSTGFQLPWYRMAPLRKGFENSPRASQFSRAVMSSVPQESRRRAPADELLSIVGPRVGTVRPRVPDGTHHHTQVFLPLTHSPLARYPPSTVWV</sequence>
<dbReference type="AlphaFoldDB" id="A0A1Y2HAB2"/>
<accession>A0A1Y2HAB2</accession>
<name>A0A1Y2HAB2_9FUNG</name>
<dbReference type="EMBL" id="MCFL01000059">
    <property type="protein sequence ID" value="ORZ31509.1"/>
    <property type="molecule type" value="Genomic_DNA"/>
</dbReference>